<reference evidence="2 3" key="1">
    <citation type="journal article" date="2020" name="ISME J.">
        <title>Uncovering the hidden diversity of litter-decomposition mechanisms in mushroom-forming fungi.</title>
        <authorList>
            <person name="Floudas D."/>
            <person name="Bentzer J."/>
            <person name="Ahren D."/>
            <person name="Johansson T."/>
            <person name="Persson P."/>
            <person name="Tunlid A."/>
        </authorList>
    </citation>
    <scope>NUCLEOTIDE SEQUENCE [LARGE SCALE GENOMIC DNA]</scope>
    <source>
        <strain evidence="2 3">CBS 101986</strain>
    </source>
</reference>
<keyword evidence="1" id="KW-0732">Signal</keyword>
<proteinExistence type="predicted"/>
<accession>A0A8H5F315</accession>
<dbReference type="OrthoDB" id="3229881at2759"/>
<feature type="signal peptide" evidence="1">
    <location>
        <begin position="1"/>
        <end position="24"/>
    </location>
</feature>
<comment type="caution">
    <text evidence="2">The sequence shown here is derived from an EMBL/GenBank/DDBJ whole genome shotgun (WGS) entry which is preliminary data.</text>
</comment>
<sequence>MFAMMKDLPGALFLLLCSFQLVAAFAWDGMNGRASMGSLIAGLSQIEAKGPSASGSWSKYLDIQDPDKISNLTIVSAAGKRQSPLFYINQEQLYLLVNETTVYPVNVQNSTAYHDLPMQLVLGDKRDGITTGKWFWKTTQLYYELPGGKSNDGLYFKCLTESGWFNVFMSNVGVMPPHGCSYMSLHSFIRDTKKR</sequence>
<evidence type="ECO:0000313" key="3">
    <source>
        <dbReference type="Proteomes" id="UP000567179"/>
    </source>
</evidence>
<feature type="chain" id="PRO_5034048738" evidence="1">
    <location>
        <begin position="25"/>
        <end position="195"/>
    </location>
</feature>
<gene>
    <name evidence="2" type="ORF">D9619_000940</name>
</gene>
<evidence type="ECO:0000256" key="1">
    <source>
        <dbReference type="SAM" id="SignalP"/>
    </source>
</evidence>
<keyword evidence="3" id="KW-1185">Reference proteome</keyword>
<dbReference type="EMBL" id="JAACJJ010000028">
    <property type="protein sequence ID" value="KAF5321732.1"/>
    <property type="molecule type" value="Genomic_DNA"/>
</dbReference>
<organism evidence="2 3">
    <name type="scientific">Psilocybe cf. subviscida</name>
    <dbReference type="NCBI Taxonomy" id="2480587"/>
    <lineage>
        <taxon>Eukaryota</taxon>
        <taxon>Fungi</taxon>
        <taxon>Dikarya</taxon>
        <taxon>Basidiomycota</taxon>
        <taxon>Agaricomycotina</taxon>
        <taxon>Agaricomycetes</taxon>
        <taxon>Agaricomycetidae</taxon>
        <taxon>Agaricales</taxon>
        <taxon>Agaricineae</taxon>
        <taxon>Strophariaceae</taxon>
        <taxon>Psilocybe</taxon>
    </lineage>
</organism>
<protein>
    <submittedName>
        <fullName evidence="2">Uncharacterized protein</fullName>
    </submittedName>
</protein>
<evidence type="ECO:0000313" key="2">
    <source>
        <dbReference type="EMBL" id="KAF5321732.1"/>
    </source>
</evidence>
<dbReference type="Proteomes" id="UP000567179">
    <property type="component" value="Unassembled WGS sequence"/>
</dbReference>
<name>A0A8H5F315_9AGAR</name>
<dbReference type="AlphaFoldDB" id="A0A8H5F315"/>